<feature type="region of interest" description="Disordered" evidence="1">
    <location>
        <begin position="59"/>
        <end position="88"/>
    </location>
</feature>
<proteinExistence type="predicted"/>
<evidence type="ECO:0000256" key="2">
    <source>
        <dbReference type="SAM" id="SignalP"/>
    </source>
</evidence>
<accession>A0ABY4R2T7</accession>
<organism evidence="3 4">
    <name type="scientific">Jatrophihabitans telluris</name>
    <dbReference type="NCBI Taxonomy" id="2038343"/>
    <lineage>
        <taxon>Bacteria</taxon>
        <taxon>Bacillati</taxon>
        <taxon>Actinomycetota</taxon>
        <taxon>Actinomycetes</taxon>
        <taxon>Jatrophihabitantales</taxon>
        <taxon>Jatrophihabitantaceae</taxon>
        <taxon>Jatrophihabitans</taxon>
    </lineage>
</organism>
<evidence type="ECO:0000256" key="1">
    <source>
        <dbReference type="SAM" id="MobiDB-lite"/>
    </source>
</evidence>
<evidence type="ECO:0000313" key="4">
    <source>
        <dbReference type="Proteomes" id="UP001056336"/>
    </source>
</evidence>
<name>A0ABY4R2T7_9ACTN</name>
<dbReference type="Proteomes" id="UP001056336">
    <property type="component" value="Chromosome"/>
</dbReference>
<sequence>MSTNLNLIAVAGIPAAFSAVPAYVTAPAYMTVPAYVAVPASVDVSASADVAASEALVAKQADHRDRSASTGMTEGTFGQARPPREIPL</sequence>
<feature type="chain" id="PRO_5046958092" evidence="2">
    <location>
        <begin position="23"/>
        <end position="88"/>
    </location>
</feature>
<dbReference type="RefSeq" id="WP_249773624.1">
    <property type="nucleotide sequence ID" value="NZ_CP097332.1"/>
</dbReference>
<gene>
    <name evidence="3" type="ORF">M6D93_06925</name>
</gene>
<reference evidence="3" key="1">
    <citation type="journal article" date="2018" name="Int. J. Syst. Evol. Microbiol.">
        <title>Jatrophihabitans telluris sp. nov., isolated from sediment soil of lava forest wetlands and the emended description of the genus Jatrophihabitans.</title>
        <authorList>
            <person name="Lee K.C."/>
            <person name="Suh M.K."/>
            <person name="Eom M.K."/>
            <person name="Kim K.K."/>
            <person name="Kim J.S."/>
            <person name="Kim D.S."/>
            <person name="Ko S.H."/>
            <person name="Shin Y.K."/>
            <person name="Lee J.S."/>
        </authorList>
    </citation>
    <scope>NUCLEOTIDE SEQUENCE</scope>
    <source>
        <strain evidence="3">N237</strain>
    </source>
</reference>
<evidence type="ECO:0000313" key="3">
    <source>
        <dbReference type="EMBL" id="UQX89728.1"/>
    </source>
</evidence>
<reference evidence="3" key="2">
    <citation type="submission" date="2022-05" db="EMBL/GenBank/DDBJ databases">
        <authorList>
            <person name="Kim J.-S."/>
            <person name="Lee K."/>
            <person name="Suh M."/>
            <person name="Eom M."/>
            <person name="Kim J.-S."/>
            <person name="Kim D.-S."/>
            <person name="Ko S.-H."/>
            <person name="Shin Y."/>
            <person name="Lee J.-S."/>
        </authorList>
    </citation>
    <scope>NUCLEOTIDE SEQUENCE</scope>
    <source>
        <strain evidence="3">N237</strain>
    </source>
</reference>
<keyword evidence="4" id="KW-1185">Reference proteome</keyword>
<protein>
    <submittedName>
        <fullName evidence="3">Uncharacterized protein</fullName>
    </submittedName>
</protein>
<keyword evidence="2" id="KW-0732">Signal</keyword>
<dbReference type="EMBL" id="CP097332">
    <property type="protein sequence ID" value="UQX89728.1"/>
    <property type="molecule type" value="Genomic_DNA"/>
</dbReference>
<feature type="signal peptide" evidence="2">
    <location>
        <begin position="1"/>
        <end position="22"/>
    </location>
</feature>